<protein>
    <submittedName>
        <fullName evidence="1">Transmembrane protein</fullName>
    </submittedName>
</protein>
<proteinExistence type="predicted"/>
<accession>A0ACC1YXX1</accession>
<gene>
    <name evidence="1" type="ORF">OWV82_001466</name>
</gene>
<sequence length="82" mass="8805">MMKALYTSIALLFFILFFSLALHHTAAAAAAGGKAGESRAWQQKTPVNHGSFRGPRKHLVDPTATTTAGEAEQLFLVPKLPV</sequence>
<evidence type="ECO:0000313" key="2">
    <source>
        <dbReference type="Proteomes" id="UP001164539"/>
    </source>
</evidence>
<reference evidence="1 2" key="1">
    <citation type="journal article" date="2023" name="Science">
        <title>Complex scaffold remodeling in plant triterpene biosynthesis.</title>
        <authorList>
            <person name="De La Pena R."/>
            <person name="Hodgson H."/>
            <person name="Liu J.C."/>
            <person name="Stephenson M.J."/>
            <person name="Martin A.C."/>
            <person name="Owen C."/>
            <person name="Harkess A."/>
            <person name="Leebens-Mack J."/>
            <person name="Jimenez L.E."/>
            <person name="Osbourn A."/>
            <person name="Sattely E.S."/>
        </authorList>
    </citation>
    <scope>NUCLEOTIDE SEQUENCE [LARGE SCALE GENOMIC DNA]</scope>
    <source>
        <strain evidence="2">cv. JPN11</strain>
        <tissue evidence="1">Leaf</tissue>
    </source>
</reference>
<dbReference type="EMBL" id="CM051394">
    <property type="protein sequence ID" value="KAJ4728555.1"/>
    <property type="molecule type" value="Genomic_DNA"/>
</dbReference>
<comment type="caution">
    <text evidence="1">The sequence shown here is derived from an EMBL/GenBank/DDBJ whole genome shotgun (WGS) entry which is preliminary data.</text>
</comment>
<keyword evidence="1" id="KW-0472">Membrane</keyword>
<keyword evidence="2" id="KW-1185">Reference proteome</keyword>
<organism evidence="1 2">
    <name type="scientific">Melia azedarach</name>
    <name type="common">Chinaberry tree</name>
    <dbReference type="NCBI Taxonomy" id="155640"/>
    <lineage>
        <taxon>Eukaryota</taxon>
        <taxon>Viridiplantae</taxon>
        <taxon>Streptophyta</taxon>
        <taxon>Embryophyta</taxon>
        <taxon>Tracheophyta</taxon>
        <taxon>Spermatophyta</taxon>
        <taxon>Magnoliopsida</taxon>
        <taxon>eudicotyledons</taxon>
        <taxon>Gunneridae</taxon>
        <taxon>Pentapetalae</taxon>
        <taxon>rosids</taxon>
        <taxon>malvids</taxon>
        <taxon>Sapindales</taxon>
        <taxon>Meliaceae</taxon>
        <taxon>Melia</taxon>
    </lineage>
</organism>
<name>A0ACC1YXX1_MELAZ</name>
<keyword evidence="1" id="KW-0812">Transmembrane</keyword>
<evidence type="ECO:0000313" key="1">
    <source>
        <dbReference type="EMBL" id="KAJ4728555.1"/>
    </source>
</evidence>
<dbReference type="Proteomes" id="UP001164539">
    <property type="component" value="Chromosome 1"/>
</dbReference>